<sequence length="237" mass="25752">MPRQIPAYGSSSFAGSHTLNRRESQQRADEIEMNRRRDQMVRALPKTFVPPHQLMDRIHESGSADMLIGSKPRDSHAIGRMSSNDSSDEQQREVEEVVGTPTSEYSDTFEQPERTESPPPSDSVEESKESAPPAVESTAGQGDISTQQAESGGGGGALLAPAENDNSEPVAPLPGLVFIIGAMEKLLGTREGKRRECKEALEKALGVLGPKSQGQRSQEDSWLRRSEVDSVIEALDV</sequence>
<proteinExistence type="predicted"/>
<evidence type="ECO:0000313" key="1">
    <source>
        <dbReference type="EMBL" id="KAJ2795175.1"/>
    </source>
</evidence>
<feature type="non-terminal residue" evidence="1">
    <location>
        <position position="237"/>
    </location>
</feature>
<keyword evidence="2" id="KW-1185">Reference proteome</keyword>
<accession>A0ACC1KTL6</accession>
<comment type="caution">
    <text evidence="1">The sequence shown here is derived from an EMBL/GenBank/DDBJ whole genome shotgun (WGS) entry which is preliminary data.</text>
</comment>
<protein>
    <submittedName>
        <fullName evidence="1">Uncharacterized protein</fullName>
    </submittedName>
</protein>
<dbReference type="EMBL" id="JANBUP010003982">
    <property type="protein sequence ID" value="KAJ2795175.1"/>
    <property type="molecule type" value="Genomic_DNA"/>
</dbReference>
<name>A0ACC1KTL6_9FUNG</name>
<organism evidence="1 2">
    <name type="scientific">Coemansia furcata</name>
    <dbReference type="NCBI Taxonomy" id="417177"/>
    <lineage>
        <taxon>Eukaryota</taxon>
        <taxon>Fungi</taxon>
        <taxon>Fungi incertae sedis</taxon>
        <taxon>Zoopagomycota</taxon>
        <taxon>Kickxellomycotina</taxon>
        <taxon>Kickxellomycetes</taxon>
        <taxon>Kickxellales</taxon>
        <taxon>Kickxellaceae</taxon>
        <taxon>Coemansia</taxon>
    </lineage>
</organism>
<dbReference type="Proteomes" id="UP001140096">
    <property type="component" value="Unassembled WGS sequence"/>
</dbReference>
<evidence type="ECO:0000313" key="2">
    <source>
        <dbReference type="Proteomes" id="UP001140096"/>
    </source>
</evidence>
<gene>
    <name evidence="1" type="ORF">H4S07_006554</name>
</gene>
<reference evidence="1" key="1">
    <citation type="submission" date="2022-07" db="EMBL/GenBank/DDBJ databases">
        <title>Phylogenomic reconstructions and comparative analyses of Kickxellomycotina fungi.</title>
        <authorList>
            <person name="Reynolds N.K."/>
            <person name="Stajich J.E."/>
            <person name="Barry K."/>
            <person name="Grigoriev I.V."/>
            <person name="Crous P."/>
            <person name="Smith M.E."/>
        </authorList>
    </citation>
    <scope>NUCLEOTIDE SEQUENCE</scope>
    <source>
        <strain evidence="1">CBS 102833</strain>
    </source>
</reference>